<dbReference type="RefSeq" id="WP_194030008.1">
    <property type="nucleotide sequence ID" value="NZ_JADEWZ010000018.1"/>
</dbReference>
<dbReference type="Proteomes" id="UP000654482">
    <property type="component" value="Unassembled WGS sequence"/>
</dbReference>
<organism evidence="1 2">
    <name type="scientific">Lusitaniella coriacea LEGE 07157</name>
    <dbReference type="NCBI Taxonomy" id="945747"/>
    <lineage>
        <taxon>Bacteria</taxon>
        <taxon>Bacillati</taxon>
        <taxon>Cyanobacteriota</taxon>
        <taxon>Cyanophyceae</taxon>
        <taxon>Spirulinales</taxon>
        <taxon>Lusitaniellaceae</taxon>
        <taxon>Lusitaniella</taxon>
    </lineage>
</organism>
<evidence type="ECO:0000313" key="2">
    <source>
        <dbReference type="Proteomes" id="UP000654482"/>
    </source>
</evidence>
<keyword evidence="2" id="KW-1185">Reference proteome</keyword>
<dbReference type="SUPFAM" id="SSF52833">
    <property type="entry name" value="Thioredoxin-like"/>
    <property type="match status" value="1"/>
</dbReference>
<gene>
    <name evidence="1" type="ORF">IQ249_13525</name>
</gene>
<dbReference type="InterPro" id="IPR036249">
    <property type="entry name" value="Thioredoxin-like_sf"/>
</dbReference>
<comment type="caution">
    <text evidence="1">The sequence shown here is derived from an EMBL/GenBank/DDBJ whole genome shotgun (WGS) entry which is preliminary data.</text>
</comment>
<evidence type="ECO:0000313" key="1">
    <source>
        <dbReference type="EMBL" id="MBE9116922.1"/>
    </source>
</evidence>
<proteinExistence type="predicted"/>
<dbReference type="EMBL" id="JADEWZ010000018">
    <property type="protein sequence ID" value="MBE9116922.1"/>
    <property type="molecule type" value="Genomic_DNA"/>
</dbReference>
<dbReference type="AlphaFoldDB" id="A0A8J7DXD7"/>
<reference evidence="1" key="1">
    <citation type="submission" date="2020-10" db="EMBL/GenBank/DDBJ databases">
        <authorList>
            <person name="Castelo-Branco R."/>
            <person name="Eusebio N."/>
            <person name="Adriana R."/>
            <person name="Vieira A."/>
            <person name="Brugerolle De Fraissinette N."/>
            <person name="Rezende De Castro R."/>
            <person name="Schneider M.P."/>
            <person name="Vasconcelos V."/>
            <person name="Leao P.N."/>
        </authorList>
    </citation>
    <scope>NUCLEOTIDE SEQUENCE</scope>
    <source>
        <strain evidence="1">LEGE 07157</strain>
    </source>
</reference>
<accession>A0A8J7DXD7</accession>
<sequence>MKTNISEFQFFGQLLDFVIKDGYKIKYLRLAVAEREYWIKPNKELRKNLDPKIVPGCWLAVSGIRKVSKKTGKTKLKADFIELAEVLNSSDSIASSPQVSDKTPPKVKILVCQKSDCRKRGGRAVCQAIEDNLRDRGLRDRVAIKTTGCLKQCKKGPNLVVMPDKARYSKISPQEIPALIEKHVMAQSVR</sequence>
<name>A0A8J7DXD7_9CYAN</name>
<protein>
    <submittedName>
        <fullName evidence="1">(2Fe-2S) ferredoxin domain-containing protein</fullName>
    </submittedName>
</protein>
<dbReference type="Pfam" id="PF01257">
    <property type="entry name" value="2Fe-2S_thioredx"/>
    <property type="match status" value="1"/>
</dbReference>
<dbReference type="Gene3D" id="3.40.30.10">
    <property type="entry name" value="Glutaredoxin"/>
    <property type="match status" value="1"/>
</dbReference>
<dbReference type="CDD" id="cd02980">
    <property type="entry name" value="TRX_Fd_family"/>
    <property type="match status" value="1"/>
</dbReference>